<organism evidence="4 5">
    <name type="scientific">Prosthecodimorpha staleyi</name>
    <dbReference type="NCBI Taxonomy" id="2840188"/>
    <lineage>
        <taxon>Bacteria</taxon>
        <taxon>Pseudomonadati</taxon>
        <taxon>Pseudomonadota</taxon>
        <taxon>Alphaproteobacteria</taxon>
        <taxon>Hyphomicrobiales</taxon>
        <taxon>Ancalomicrobiaceae</taxon>
        <taxon>Prosthecodimorpha</taxon>
    </lineage>
</organism>
<dbReference type="PANTHER" id="PTHR21013:SF10">
    <property type="entry name" value="ATP SYNTHASE MITOCHONDRIAL F1 COMPLEX ASSEMBLY FACTOR 2"/>
    <property type="match status" value="1"/>
</dbReference>
<dbReference type="InterPro" id="IPR042272">
    <property type="entry name" value="ATP12_ATP_synth-F1-assembly_N"/>
</dbReference>
<protein>
    <submittedName>
        <fullName evidence="4">ATPase</fullName>
    </submittedName>
</protein>
<gene>
    <name evidence="4" type="ORF">KL771_01335</name>
</gene>
<evidence type="ECO:0000313" key="4">
    <source>
        <dbReference type="EMBL" id="MBT9288073.1"/>
    </source>
</evidence>
<keyword evidence="5" id="KW-1185">Reference proteome</keyword>
<evidence type="ECO:0000256" key="3">
    <source>
        <dbReference type="ARBA" id="ARBA00023186"/>
    </source>
</evidence>
<keyword evidence="2" id="KW-0809">Transit peptide</keyword>
<evidence type="ECO:0000256" key="1">
    <source>
        <dbReference type="ARBA" id="ARBA00008231"/>
    </source>
</evidence>
<dbReference type="InterPro" id="IPR023335">
    <property type="entry name" value="ATP12_ortho_dom_sf"/>
</dbReference>
<dbReference type="EMBL" id="JAHHZF010000001">
    <property type="protein sequence ID" value="MBT9288073.1"/>
    <property type="molecule type" value="Genomic_DNA"/>
</dbReference>
<name>A0A947CZC6_9HYPH</name>
<dbReference type="InterPro" id="IPR011419">
    <property type="entry name" value="ATP12_ATP_synth-F1-assembly"/>
</dbReference>
<comment type="caution">
    <text evidence="4">The sequence shown here is derived from an EMBL/GenBank/DDBJ whole genome shotgun (WGS) entry which is preliminary data.</text>
</comment>
<evidence type="ECO:0000256" key="2">
    <source>
        <dbReference type="ARBA" id="ARBA00022946"/>
    </source>
</evidence>
<dbReference type="Proteomes" id="UP000766595">
    <property type="component" value="Unassembled WGS sequence"/>
</dbReference>
<dbReference type="RefSeq" id="WP_261966762.1">
    <property type="nucleotide sequence ID" value="NZ_JAHHZF010000001.1"/>
</dbReference>
<comment type="similarity">
    <text evidence="1">Belongs to the ATP12 family.</text>
</comment>
<accession>A0A947CZC6</accession>
<dbReference type="PANTHER" id="PTHR21013">
    <property type="entry name" value="ATP SYNTHASE MITOCHONDRIAL F1 COMPLEX ASSEMBLY FACTOR 2/ATP12 PROTEIN, MITOCHONDRIAL PRECURSOR"/>
    <property type="match status" value="1"/>
</dbReference>
<sequence>MRDFLSYDPNETKPEFTEPVVDPVARAREHARVDLPKRFYREVSVGQAEGGAWRVLLDGRPVRTPARRHLEVPRRDLAEAMAAEWAAQETTIDPRSMPHTRLANAVIDGVAVQPAAVAADALKYAGSDLLCYRATDAARLVERQTRLWDPVLDWIEETYGAHFLVAEGIVHVAQDPEAIAAVGRALEPLDPWRLAGLHSLTTLTGSLFLALAHAGGRLDGQATWDAATVDEAWNLELWGEDEEAVARLVARRREFDVASAFLLEAAAGQP</sequence>
<dbReference type="GO" id="GO:0043461">
    <property type="term" value="P:proton-transporting ATP synthase complex assembly"/>
    <property type="evidence" value="ECO:0007669"/>
    <property type="project" value="InterPro"/>
</dbReference>
<proteinExistence type="inferred from homology"/>
<dbReference type="Gene3D" id="1.10.3580.10">
    <property type="entry name" value="ATP12 ATPase"/>
    <property type="match status" value="1"/>
</dbReference>
<reference evidence="4 5" key="1">
    <citation type="submission" date="2021-06" db="EMBL/GenBank/DDBJ databases">
        <authorList>
            <person name="Grouzdev D.S."/>
            <person name="Koziaeva V."/>
        </authorList>
    </citation>
    <scope>NUCLEOTIDE SEQUENCE [LARGE SCALE GENOMIC DNA]</scope>
    <source>
        <strain evidence="4 5">22</strain>
    </source>
</reference>
<dbReference type="SUPFAM" id="SSF160909">
    <property type="entry name" value="ATP12-like"/>
    <property type="match status" value="1"/>
</dbReference>
<dbReference type="AlphaFoldDB" id="A0A947CZC6"/>
<dbReference type="Pfam" id="PF07542">
    <property type="entry name" value="ATP12"/>
    <property type="match status" value="1"/>
</dbReference>
<dbReference type="Gene3D" id="3.30.2180.10">
    <property type="entry name" value="ATP12-like"/>
    <property type="match status" value="1"/>
</dbReference>
<keyword evidence="3" id="KW-0143">Chaperone</keyword>
<evidence type="ECO:0000313" key="5">
    <source>
        <dbReference type="Proteomes" id="UP000766595"/>
    </source>
</evidence>